<protein>
    <submittedName>
        <fullName evidence="1">Uncharacterized protein</fullName>
    </submittedName>
</protein>
<keyword evidence="2" id="KW-1185">Reference proteome</keyword>
<evidence type="ECO:0000313" key="1">
    <source>
        <dbReference type="EMBL" id="MFC6180015.1"/>
    </source>
</evidence>
<dbReference type="EMBL" id="JBHSSC010000005">
    <property type="protein sequence ID" value="MFC6180015.1"/>
    <property type="molecule type" value="Genomic_DNA"/>
</dbReference>
<evidence type="ECO:0000313" key="2">
    <source>
        <dbReference type="Proteomes" id="UP001596282"/>
    </source>
</evidence>
<gene>
    <name evidence="1" type="ORF">ACFP5Y_01985</name>
</gene>
<dbReference type="Proteomes" id="UP001596282">
    <property type="component" value="Unassembled WGS sequence"/>
</dbReference>
<accession>A0ABW1RWV8</accession>
<proteinExistence type="predicted"/>
<organism evidence="1 2">
    <name type="scientific">Lactiplantibacillus daowaiensis</name>
    <dbReference type="NCBI Taxonomy" id="2559918"/>
    <lineage>
        <taxon>Bacteria</taxon>
        <taxon>Bacillati</taxon>
        <taxon>Bacillota</taxon>
        <taxon>Bacilli</taxon>
        <taxon>Lactobacillales</taxon>
        <taxon>Lactobacillaceae</taxon>
        <taxon>Lactiplantibacillus</taxon>
    </lineage>
</organism>
<name>A0ABW1RWV8_9LACO</name>
<reference evidence="2" key="1">
    <citation type="journal article" date="2019" name="Int. J. Syst. Evol. Microbiol.">
        <title>The Global Catalogue of Microorganisms (GCM) 10K type strain sequencing project: providing services to taxonomists for standard genome sequencing and annotation.</title>
        <authorList>
            <consortium name="The Broad Institute Genomics Platform"/>
            <consortium name="The Broad Institute Genome Sequencing Center for Infectious Disease"/>
            <person name="Wu L."/>
            <person name="Ma J."/>
        </authorList>
    </citation>
    <scope>NUCLEOTIDE SEQUENCE [LARGE SCALE GENOMIC DNA]</scope>
    <source>
        <strain evidence="2">CCM 8933</strain>
    </source>
</reference>
<sequence>MSDDFNNMPAIYDRFKQLEKDRLTIGVPWTDQHLNMIALVQEYGKTIRPVNRQWLALPTPEAHGKHPKDFPNLFFVYQTPEKAYLAMKDPGKSVGIKTMFVLRKSVVIPPRPFIRNTFDHSLDAWTDYAGDLGFNLMMGDLSVDGFYTKLGDRIVDDLKKAIKAFDNPKNAALTVANKGFDDPLIQSGKLRDSIMWIKERN</sequence>
<dbReference type="RefSeq" id="WP_137628182.1">
    <property type="nucleotide sequence ID" value="NZ_BJDJ01000006.1"/>
</dbReference>
<comment type="caution">
    <text evidence="1">The sequence shown here is derived from an EMBL/GenBank/DDBJ whole genome shotgun (WGS) entry which is preliminary data.</text>
</comment>